<dbReference type="EMBL" id="HG994373">
    <property type="protein sequence ID" value="CAF1782328.1"/>
    <property type="molecule type" value="Genomic_DNA"/>
</dbReference>
<gene>
    <name evidence="1" type="ORF">DARMORV10_C09P60540.1</name>
</gene>
<sequence length="112" mass="12132">MVSSKPCRNPLLAAKITCGLHGLLKPSHDPSSPPQVRFSCPRHEAALHLEIGDHGWSSLSPLLCSTTKLSAAAPPPRICNFSQLWQDQSRAQLSSLALTGAHPRRLALNPPW</sequence>
<dbReference type="Proteomes" id="UP001295469">
    <property type="component" value="Chromosome C09"/>
</dbReference>
<accession>A0A816J6T6</accession>
<name>A0A816J6T6_BRANA</name>
<evidence type="ECO:0000313" key="1">
    <source>
        <dbReference type="EMBL" id="CAF1782328.1"/>
    </source>
</evidence>
<protein>
    <submittedName>
        <fullName evidence="1">(rape) hypothetical protein</fullName>
    </submittedName>
</protein>
<reference evidence="1" key="1">
    <citation type="submission" date="2021-01" db="EMBL/GenBank/DDBJ databases">
        <authorList>
            <consortium name="Genoscope - CEA"/>
            <person name="William W."/>
        </authorList>
    </citation>
    <scope>NUCLEOTIDE SEQUENCE</scope>
</reference>
<organism evidence="1">
    <name type="scientific">Brassica napus</name>
    <name type="common">Rape</name>
    <dbReference type="NCBI Taxonomy" id="3708"/>
    <lineage>
        <taxon>Eukaryota</taxon>
        <taxon>Viridiplantae</taxon>
        <taxon>Streptophyta</taxon>
        <taxon>Embryophyta</taxon>
        <taxon>Tracheophyta</taxon>
        <taxon>Spermatophyta</taxon>
        <taxon>Magnoliopsida</taxon>
        <taxon>eudicotyledons</taxon>
        <taxon>Gunneridae</taxon>
        <taxon>Pentapetalae</taxon>
        <taxon>rosids</taxon>
        <taxon>malvids</taxon>
        <taxon>Brassicales</taxon>
        <taxon>Brassicaceae</taxon>
        <taxon>Brassiceae</taxon>
        <taxon>Brassica</taxon>
    </lineage>
</organism>
<proteinExistence type="predicted"/>
<dbReference type="AlphaFoldDB" id="A0A816J6T6"/>